<dbReference type="PANTHER" id="PTHR47698:SF2">
    <property type="entry name" value="FATTY-ACID-BINDING PROTEIN 3, CHLOROPLASTIC"/>
    <property type="match status" value="1"/>
</dbReference>
<reference evidence="3" key="1">
    <citation type="journal article" date="2013" name="Proc. Natl. Acad. Sci. U.S.A.">
        <title>Genome structure and metabolic features in the red seaweed Chondrus crispus shed light on evolution of the Archaeplastida.</title>
        <authorList>
            <person name="Collen J."/>
            <person name="Porcel B."/>
            <person name="Carre W."/>
            <person name="Ball S.G."/>
            <person name="Chaparro C."/>
            <person name="Tonon T."/>
            <person name="Barbeyron T."/>
            <person name="Michel G."/>
            <person name="Noel B."/>
            <person name="Valentin K."/>
            <person name="Elias M."/>
            <person name="Artiguenave F."/>
            <person name="Arun A."/>
            <person name="Aury J.M."/>
            <person name="Barbosa-Neto J.F."/>
            <person name="Bothwell J.H."/>
            <person name="Bouget F.Y."/>
            <person name="Brillet L."/>
            <person name="Cabello-Hurtado F."/>
            <person name="Capella-Gutierrez S."/>
            <person name="Charrier B."/>
            <person name="Cladiere L."/>
            <person name="Cock J.M."/>
            <person name="Coelho S.M."/>
            <person name="Colleoni C."/>
            <person name="Czjzek M."/>
            <person name="Da Silva C."/>
            <person name="Delage L."/>
            <person name="Denoeud F."/>
            <person name="Deschamps P."/>
            <person name="Dittami S.M."/>
            <person name="Gabaldon T."/>
            <person name="Gachon C.M."/>
            <person name="Groisillier A."/>
            <person name="Herve C."/>
            <person name="Jabbari K."/>
            <person name="Katinka M."/>
            <person name="Kloareg B."/>
            <person name="Kowalczyk N."/>
            <person name="Labadie K."/>
            <person name="Leblanc C."/>
            <person name="Lopez P.J."/>
            <person name="McLachlan D.H."/>
            <person name="Meslet-Cladiere L."/>
            <person name="Moustafa A."/>
            <person name="Nehr Z."/>
            <person name="Nyvall Collen P."/>
            <person name="Panaud O."/>
            <person name="Partensky F."/>
            <person name="Poulain J."/>
            <person name="Rensing S.A."/>
            <person name="Rousvoal S."/>
            <person name="Samson G."/>
            <person name="Symeonidi A."/>
            <person name="Weissenbach J."/>
            <person name="Zambounis A."/>
            <person name="Wincker P."/>
            <person name="Boyen C."/>
        </authorList>
    </citation>
    <scope>NUCLEOTIDE SEQUENCE [LARGE SCALE GENOMIC DNA]</scope>
    <source>
        <strain evidence="3">cv. Stackhouse</strain>
    </source>
</reference>
<gene>
    <name evidence="2" type="ORF">CHC_T00008856001</name>
</gene>
<dbReference type="InterPro" id="IPR036298">
    <property type="entry name" value="Chalcone_isomerase_sf"/>
</dbReference>
<dbReference type="KEGG" id="ccp:CHC_T00008856001"/>
<evidence type="ECO:0000313" key="3">
    <source>
        <dbReference type="Proteomes" id="UP000012073"/>
    </source>
</evidence>
<organism evidence="2 3">
    <name type="scientific">Chondrus crispus</name>
    <name type="common">Carrageen Irish moss</name>
    <name type="synonym">Polymorpha crispa</name>
    <dbReference type="NCBI Taxonomy" id="2769"/>
    <lineage>
        <taxon>Eukaryota</taxon>
        <taxon>Rhodophyta</taxon>
        <taxon>Florideophyceae</taxon>
        <taxon>Rhodymeniophycidae</taxon>
        <taxon>Gigartinales</taxon>
        <taxon>Gigartinaceae</taxon>
        <taxon>Chondrus</taxon>
    </lineage>
</organism>
<feature type="domain" description="Chalcone isomerase" evidence="1">
    <location>
        <begin position="116"/>
        <end position="286"/>
    </location>
</feature>
<dbReference type="Gene3D" id="3.50.70.10">
    <property type="match status" value="1"/>
</dbReference>
<evidence type="ECO:0000313" key="2">
    <source>
        <dbReference type="EMBL" id="CDF34209.1"/>
    </source>
</evidence>
<dbReference type="Gene3D" id="1.10.890.20">
    <property type="match status" value="1"/>
</dbReference>
<dbReference type="OMA" id="CKPSECK"/>
<dbReference type="PANTHER" id="PTHR47698">
    <property type="entry name" value="FATTY-ACID-BINDING PROTEIN 3, CHLOROPLASTIC"/>
    <property type="match status" value="1"/>
</dbReference>
<dbReference type="AlphaFoldDB" id="R7Q844"/>
<dbReference type="InterPro" id="IPR016087">
    <property type="entry name" value="Chalcone_isomerase"/>
</dbReference>
<dbReference type="EMBL" id="HG001677">
    <property type="protein sequence ID" value="CDF34209.1"/>
    <property type="molecule type" value="Genomic_DNA"/>
</dbReference>
<accession>R7Q844</accession>
<dbReference type="SUPFAM" id="SSF54626">
    <property type="entry name" value="Chalcone isomerase"/>
    <property type="match status" value="1"/>
</dbReference>
<dbReference type="Gramene" id="CDF34209">
    <property type="protein sequence ID" value="CDF34209"/>
    <property type="gene ID" value="CHC_T00008856001"/>
</dbReference>
<dbReference type="Pfam" id="PF16035">
    <property type="entry name" value="Chalcone_2"/>
    <property type="match status" value="1"/>
</dbReference>
<dbReference type="InterPro" id="IPR016088">
    <property type="entry name" value="Chalcone_isomerase_3-sand"/>
</dbReference>
<dbReference type="Proteomes" id="UP000012073">
    <property type="component" value="Unassembled WGS sequence"/>
</dbReference>
<proteinExistence type="predicted"/>
<dbReference type="RefSeq" id="XP_005714028.1">
    <property type="nucleotide sequence ID" value="XM_005713971.1"/>
</dbReference>
<protein>
    <submittedName>
        <fullName evidence="2">Chalcone-flavanone somerase</fullName>
    </submittedName>
</protein>
<evidence type="ECO:0000259" key="1">
    <source>
        <dbReference type="Pfam" id="PF16035"/>
    </source>
</evidence>
<keyword evidence="3" id="KW-1185">Reference proteome</keyword>
<sequence>MNVRIFSSATRLGRLMSKNSGLHASIRSIQVATASSSRNFQAVSTQDTHTRNPHIYLSGISLVLASSVAVVAHAEAATSPPSASILDDEPVGLSVLTKTENATGVQFPITFNDAGTLHGTGVRLMGGLVRVYALGLYADRSALRDALSNWKGFSREEILSSDALWDSVCDVNSSFTRTFRFVVVREVGGRHMRTGFERGLAPRVAKAVKKGRCKPSECKKATKKFADMFLGVGTMKVGSEAVVVLDGDKVSLTIDGRWMGEVRNPQLSWAMADMFLGGNAVAPTLRVSAAETLEMLLRE</sequence>
<name>R7Q844_CHOCR</name>
<dbReference type="PhylomeDB" id="R7Q844"/>
<dbReference type="GeneID" id="17321747"/>
<dbReference type="InterPro" id="IPR016089">
    <property type="entry name" value="Chalcone_isomerase_bundle_sf"/>
</dbReference>
<dbReference type="OrthoDB" id="5820at2759"/>
<dbReference type="GO" id="GO:0016872">
    <property type="term" value="F:intramolecular lyase activity"/>
    <property type="evidence" value="ECO:0007669"/>
    <property type="project" value="InterPro"/>
</dbReference>